<dbReference type="Proteomes" id="UP000272117">
    <property type="component" value="Unassembled WGS sequence"/>
</dbReference>
<comment type="caution">
    <text evidence="4">The sequence shown here is derived from an EMBL/GenBank/DDBJ whole genome shotgun (WGS) entry which is preliminary data.</text>
</comment>
<accession>A0A3M9MDH0</accession>
<reference evidence="4 5" key="1">
    <citation type="submission" date="2018-11" db="EMBL/GenBank/DDBJ databases">
        <title>Rufibacter latericius sp. nov., isolated from water in Baiyang Lake.</title>
        <authorList>
            <person name="Yang Y."/>
        </authorList>
    </citation>
    <scope>NUCLEOTIDE SEQUENCE [LARGE SCALE GENOMIC DNA]</scope>
    <source>
        <strain evidence="4 5">R-22-1c-1</strain>
    </source>
</reference>
<evidence type="ECO:0000313" key="5">
    <source>
        <dbReference type="Proteomes" id="UP000272117"/>
    </source>
</evidence>
<protein>
    <submittedName>
        <fullName evidence="4">T9SS C-terminal target domain-containing protein</fullName>
    </submittedName>
</protein>
<name>A0A3M9MDH0_9BACT</name>
<evidence type="ECO:0000256" key="1">
    <source>
        <dbReference type="SAM" id="MobiDB-lite"/>
    </source>
</evidence>
<feature type="compositionally biased region" description="Low complexity" evidence="1">
    <location>
        <begin position="102"/>
        <end position="113"/>
    </location>
</feature>
<dbReference type="AlphaFoldDB" id="A0A3M9MDH0"/>
<dbReference type="OrthoDB" id="1490051at2"/>
<dbReference type="RefSeq" id="WP_123128520.1">
    <property type="nucleotide sequence ID" value="NZ_RJJD01000015.1"/>
</dbReference>
<evidence type="ECO:0000313" key="4">
    <source>
        <dbReference type="EMBL" id="RNI23599.1"/>
    </source>
</evidence>
<dbReference type="InterPro" id="IPR026444">
    <property type="entry name" value="Secre_tail"/>
</dbReference>
<dbReference type="EMBL" id="RJJD01000015">
    <property type="protein sequence ID" value="RNI23599.1"/>
    <property type="molecule type" value="Genomic_DNA"/>
</dbReference>
<organism evidence="4 5">
    <name type="scientific">Rufibacter latericius</name>
    <dbReference type="NCBI Taxonomy" id="2487040"/>
    <lineage>
        <taxon>Bacteria</taxon>
        <taxon>Pseudomonadati</taxon>
        <taxon>Bacteroidota</taxon>
        <taxon>Cytophagia</taxon>
        <taxon>Cytophagales</taxon>
        <taxon>Hymenobacteraceae</taxon>
        <taxon>Rufibacter</taxon>
    </lineage>
</organism>
<feature type="transmembrane region" description="Helical" evidence="2">
    <location>
        <begin position="52"/>
        <end position="73"/>
    </location>
</feature>
<feature type="domain" description="Secretion system C-terminal sorting" evidence="3">
    <location>
        <begin position="379"/>
        <end position="458"/>
    </location>
</feature>
<feature type="compositionally biased region" description="Polar residues" evidence="1">
    <location>
        <begin position="81"/>
        <end position="99"/>
    </location>
</feature>
<dbReference type="Pfam" id="PF18962">
    <property type="entry name" value="Por_Secre_tail"/>
    <property type="match status" value="1"/>
</dbReference>
<feature type="region of interest" description="Disordered" evidence="1">
    <location>
        <begin position="81"/>
        <end position="113"/>
    </location>
</feature>
<keyword evidence="2" id="KW-0472">Membrane</keyword>
<keyword evidence="2" id="KW-0812">Transmembrane</keyword>
<proteinExistence type="predicted"/>
<keyword evidence="2" id="KW-1133">Transmembrane helix</keyword>
<evidence type="ECO:0000256" key="2">
    <source>
        <dbReference type="SAM" id="Phobius"/>
    </source>
</evidence>
<evidence type="ECO:0000259" key="3">
    <source>
        <dbReference type="Pfam" id="PF18962"/>
    </source>
</evidence>
<keyword evidence="5" id="KW-1185">Reference proteome</keyword>
<dbReference type="NCBIfam" id="TIGR04183">
    <property type="entry name" value="Por_Secre_tail"/>
    <property type="match status" value="1"/>
</dbReference>
<gene>
    <name evidence="4" type="ORF">EFB08_18910</name>
</gene>
<sequence>MSHPHKNLNHYFEAAKTQEPVMPLSELKEALHQLPAGANAGKQTSAVAGKKAAFWVVGSLGALVGAFLLWLSLTDEPQKPIAQQTSPVTTSAVKQENGPQNGGAKPTAASAKSTASGVQAVAATQQSTATPAGKTAEESVVQGKTISAKGQSITVDQAPGSVKILEKTKPLEPKEGEKVFGNIALLELPRNVERKLGIEVNDRGIMYLRIFQDKDDSNVRLEFTIYGGGHSVNVYKGWKPGADSGKVAVIAPNLHPLYVSNRAGEQRVKYMMEGENERKLEPAYFTEIVNTLIPVLVRANNQAKDEAIFWYAATPDFLAQLPQPLRQDIMREYRQLAQQKNLSGDSSSLLTAPLNGVSTQLKYFESNPGSLSSIQYAVVFPNPTAEWLNLSMSLKREEEMRVSLVDINGKLVKTLSPYKRYAAGAVTEKFSIKGEARGLYLLLAETKSGHQHTQRIIIE</sequence>